<protein>
    <submittedName>
        <fullName evidence="1">Uncharacterized protein</fullName>
    </submittedName>
</protein>
<accession>A0A0F9GFL3</accession>
<sequence length="83" mass="9483">MLTTEAIIVLAIKAHKTCVAIMDAEKGMTRTDPEYKRLCQARQFVLEAVYVLKDLLMERPDRDDWIMDFPNDRAKPSGEKVAA</sequence>
<organism evidence="1">
    <name type="scientific">marine sediment metagenome</name>
    <dbReference type="NCBI Taxonomy" id="412755"/>
    <lineage>
        <taxon>unclassified sequences</taxon>
        <taxon>metagenomes</taxon>
        <taxon>ecological metagenomes</taxon>
    </lineage>
</organism>
<reference evidence="1" key="1">
    <citation type="journal article" date="2015" name="Nature">
        <title>Complex archaea that bridge the gap between prokaryotes and eukaryotes.</title>
        <authorList>
            <person name="Spang A."/>
            <person name="Saw J.H."/>
            <person name="Jorgensen S.L."/>
            <person name="Zaremba-Niedzwiedzka K."/>
            <person name="Martijn J."/>
            <person name="Lind A.E."/>
            <person name="van Eijk R."/>
            <person name="Schleper C."/>
            <person name="Guy L."/>
            <person name="Ettema T.J."/>
        </authorList>
    </citation>
    <scope>NUCLEOTIDE SEQUENCE</scope>
</reference>
<dbReference type="EMBL" id="LAZR01020319">
    <property type="protein sequence ID" value="KKL89316.1"/>
    <property type="molecule type" value="Genomic_DNA"/>
</dbReference>
<evidence type="ECO:0000313" key="1">
    <source>
        <dbReference type="EMBL" id="KKL89316.1"/>
    </source>
</evidence>
<name>A0A0F9GFL3_9ZZZZ</name>
<gene>
    <name evidence="1" type="ORF">LCGC14_1915910</name>
</gene>
<proteinExistence type="predicted"/>
<dbReference type="AlphaFoldDB" id="A0A0F9GFL3"/>
<comment type="caution">
    <text evidence="1">The sequence shown here is derived from an EMBL/GenBank/DDBJ whole genome shotgun (WGS) entry which is preliminary data.</text>
</comment>